<protein>
    <recommendedName>
        <fullName evidence="3">mevalonate kinase</fullName>
        <ecNumber evidence="3">2.7.1.36</ecNumber>
    </recommendedName>
</protein>
<feature type="domain" description="GHMP kinase C-terminal" evidence="14">
    <location>
        <begin position="205"/>
        <end position="283"/>
    </location>
</feature>
<evidence type="ECO:0000259" key="13">
    <source>
        <dbReference type="Pfam" id="PF00288"/>
    </source>
</evidence>
<dbReference type="RefSeq" id="WP_421114408.1">
    <property type="nucleotide sequence ID" value="NZ_CP132449.1"/>
</dbReference>
<dbReference type="InterPro" id="IPR013750">
    <property type="entry name" value="GHMP_kinase_C_dom"/>
</dbReference>
<dbReference type="GO" id="GO:0004496">
    <property type="term" value="F:mevalonate kinase activity"/>
    <property type="evidence" value="ECO:0007669"/>
    <property type="project" value="UniProtKB-EC"/>
</dbReference>
<evidence type="ECO:0000256" key="8">
    <source>
        <dbReference type="ARBA" id="ARBA00022777"/>
    </source>
</evidence>
<dbReference type="SUPFAM" id="SSF55060">
    <property type="entry name" value="GHMP Kinase, C-terminal domain"/>
    <property type="match status" value="1"/>
</dbReference>
<evidence type="ECO:0000256" key="11">
    <source>
        <dbReference type="ARBA" id="ARBA00023098"/>
    </source>
</evidence>
<dbReference type="EC" id="2.7.1.36" evidence="3"/>
<evidence type="ECO:0000256" key="6">
    <source>
        <dbReference type="ARBA" id="ARBA00022679"/>
    </source>
</evidence>
<dbReference type="InterPro" id="IPR036554">
    <property type="entry name" value="GHMP_kinase_C_sf"/>
</dbReference>
<dbReference type="PANTHER" id="PTHR43290">
    <property type="entry name" value="MEVALONATE KINASE"/>
    <property type="match status" value="1"/>
</dbReference>
<dbReference type="NCBIfam" id="TIGR00549">
    <property type="entry name" value="mevalon_kin"/>
    <property type="match status" value="1"/>
</dbReference>
<sequence length="298" mass="33272">MNAKIRKPAKILFLGEHSAVYGFPVIGATVPIYMDLVYSVSKNWKYLGKPSTRLNSLINFIVSNYNKVNPIEFAIISEIPIGVGLGSSASLSLCFAEYITSHFEYKNCNKILLANQIENIFHGKSSGMDIRLIDLGGTFYLEKQEDVLHSKKIKDSGFYFLIGAIKRDLTTKEIVINLKKRLLSNADLFFFIEKLGLTVSKSYVSFQNKDVYSLANEMNVAQYCLKRLGLSNDTLDWLISRGIKLGALSGKLSGAGKGGAFIFLFESLKKANTVQKELNNMLKNSKIKLLLELKVIEA</sequence>
<keyword evidence="8 15" id="KW-0418">Kinase</keyword>
<evidence type="ECO:0000256" key="9">
    <source>
        <dbReference type="ARBA" id="ARBA00022840"/>
    </source>
</evidence>
<dbReference type="InterPro" id="IPR014721">
    <property type="entry name" value="Ribsml_uS5_D2-typ_fold_subgr"/>
</dbReference>
<keyword evidence="9" id="KW-0067">ATP-binding</keyword>
<accession>A0ABZ0CIN6</accession>
<evidence type="ECO:0000256" key="2">
    <source>
        <dbReference type="ARBA" id="ARBA00006495"/>
    </source>
</evidence>
<keyword evidence="10" id="KW-0460">Magnesium</keyword>
<keyword evidence="16" id="KW-1185">Reference proteome</keyword>
<gene>
    <name evidence="15" type="primary">mvk</name>
    <name evidence="15" type="ORF">QIA00_03460</name>
</gene>
<feature type="domain" description="GHMP kinase N-terminal" evidence="13">
    <location>
        <begin position="63"/>
        <end position="136"/>
    </location>
</feature>
<evidence type="ECO:0000313" key="16">
    <source>
        <dbReference type="Proteomes" id="UP001305925"/>
    </source>
</evidence>
<keyword evidence="7" id="KW-0547">Nucleotide-binding</keyword>
<evidence type="ECO:0000256" key="5">
    <source>
        <dbReference type="ARBA" id="ARBA00022516"/>
    </source>
</evidence>
<comment type="similarity">
    <text evidence="2">Belongs to the GHMP kinase family. Mevalonate kinase subfamily.</text>
</comment>
<dbReference type="PANTHER" id="PTHR43290:SF2">
    <property type="entry name" value="MEVALONATE KINASE"/>
    <property type="match status" value="1"/>
</dbReference>
<organism evidence="15 16">
    <name type="scientific">Borreliella americana</name>
    <dbReference type="NCBI Taxonomy" id="478807"/>
    <lineage>
        <taxon>Bacteria</taxon>
        <taxon>Pseudomonadati</taxon>
        <taxon>Spirochaetota</taxon>
        <taxon>Spirochaetia</taxon>
        <taxon>Spirochaetales</taxon>
        <taxon>Borreliaceae</taxon>
        <taxon>Borreliella</taxon>
    </lineage>
</organism>
<reference evidence="15" key="1">
    <citation type="submission" date="2023-07" db="EMBL/GenBank/DDBJ databases">
        <title>Genome sequencing of multiple Borrelia sensu lato isolates.</title>
        <authorList>
            <person name="Mongodin E.F."/>
            <person name="Rudenko N."/>
            <person name="Fraser C.M."/>
            <person name="Schutzer S."/>
            <person name="Luft B."/>
            <person name="Morgan R."/>
            <person name="Chastens S."/>
            <person name="Qiu W."/>
        </authorList>
    </citation>
    <scope>NUCLEOTIDE SEQUENCE [LARGE SCALE GENOMIC DNA]</scope>
    <source>
        <strain evidence="15">SCW30h</strain>
    </source>
</reference>
<dbReference type="PRINTS" id="PR00959">
    <property type="entry name" value="MEVGALKINASE"/>
</dbReference>
<dbReference type="InterPro" id="IPR006203">
    <property type="entry name" value="GHMP_knse_ATP-bd_CS"/>
</dbReference>
<comment type="pathway">
    <text evidence="12">Isoprenoid biosynthesis; isopentenyl diphosphate biosynthesis via mevalonate pathway; isopentenyl diphosphate from (R)-mevalonate: step 1/3.</text>
</comment>
<dbReference type="InterPro" id="IPR006205">
    <property type="entry name" value="Mev_gal_kin"/>
</dbReference>
<dbReference type="Gene3D" id="3.30.230.10">
    <property type="match status" value="1"/>
</dbReference>
<dbReference type="Gene3D" id="3.30.70.890">
    <property type="entry name" value="GHMP kinase, C-terminal domain"/>
    <property type="match status" value="1"/>
</dbReference>
<dbReference type="Pfam" id="PF08544">
    <property type="entry name" value="GHMP_kinases_C"/>
    <property type="match status" value="1"/>
</dbReference>
<keyword evidence="4" id="KW-0963">Cytoplasm</keyword>
<evidence type="ECO:0000256" key="4">
    <source>
        <dbReference type="ARBA" id="ARBA00022490"/>
    </source>
</evidence>
<evidence type="ECO:0000256" key="7">
    <source>
        <dbReference type="ARBA" id="ARBA00022741"/>
    </source>
</evidence>
<evidence type="ECO:0000256" key="12">
    <source>
        <dbReference type="ARBA" id="ARBA00029438"/>
    </source>
</evidence>
<name>A0ABZ0CIN6_9SPIR</name>
<evidence type="ECO:0000256" key="3">
    <source>
        <dbReference type="ARBA" id="ARBA00012103"/>
    </source>
</evidence>
<evidence type="ECO:0000256" key="1">
    <source>
        <dbReference type="ARBA" id="ARBA00004496"/>
    </source>
</evidence>
<keyword evidence="5" id="KW-0444">Lipid biosynthesis</keyword>
<dbReference type="InterPro" id="IPR020568">
    <property type="entry name" value="Ribosomal_Su5_D2-typ_SF"/>
</dbReference>
<keyword evidence="6 15" id="KW-0808">Transferase</keyword>
<dbReference type="InterPro" id="IPR006204">
    <property type="entry name" value="GHMP_kinase_N_dom"/>
</dbReference>
<proteinExistence type="inferred from homology"/>
<dbReference type="EMBL" id="CP132449">
    <property type="protein sequence ID" value="WNY64300.2"/>
    <property type="molecule type" value="Genomic_DNA"/>
</dbReference>
<keyword evidence="11" id="KW-0443">Lipid metabolism</keyword>
<evidence type="ECO:0000313" key="15">
    <source>
        <dbReference type="EMBL" id="WNY64300.2"/>
    </source>
</evidence>
<dbReference type="Pfam" id="PF00288">
    <property type="entry name" value="GHMP_kinases_N"/>
    <property type="match status" value="1"/>
</dbReference>
<evidence type="ECO:0000259" key="14">
    <source>
        <dbReference type="Pfam" id="PF08544"/>
    </source>
</evidence>
<dbReference type="SUPFAM" id="SSF54211">
    <property type="entry name" value="Ribosomal protein S5 domain 2-like"/>
    <property type="match status" value="1"/>
</dbReference>
<comment type="subcellular location">
    <subcellularLocation>
        <location evidence="1">Cytoplasm</location>
    </subcellularLocation>
</comment>
<dbReference type="PROSITE" id="PS00627">
    <property type="entry name" value="GHMP_KINASES_ATP"/>
    <property type="match status" value="1"/>
</dbReference>
<dbReference type="Proteomes" id="UP001305925">
    <property type="component" value="Chromosome"/>
</dbReference>
<evidence type="ECO:0000256" key="10">
    <source>
        <dbReference type="ARBA" id="ARBA00022842"/>
    </source>
</evidence>